<dbReference type="RefSeq" id="WP_015194057.1">
    <property type="nucleotide sequence ID" value="NC_019748.1"/>
</dbReference>
<dbReference type="EMBL" id="CP003653">
    <property type="protein sequence ID" value="AFZ36390.1"/>
    <property type="molecule type" value="Genomic_DNA"/>
</dbReference>
<keyword evidence="2" id="KW-1185">Reference proteome</keyword>
<sequence length="621" mass="69019">MKRWVKFIASAIFACFFVIISNNLLQKVLSFAVCTLLMCNQATVYSLGNGDKVNAALSSNPNFPEVTDVNLKPTYPLEIAAPPIIRDAPVDLQQSFPGDFNISRQTPNSTGRNEILFVSPSTGTEQRFEINLPGTGAFQLYSAKFNKVSISDPNRLIKNGSTLTATQAQQKLSSFEIKFNNNIVSDVILADGTKAEVSDTEVVVKQSDGQVIETLFLSQDKSLKDNQILAQVKSNTKFLAQADSGCQTSIQQNLYQVATQVQSKSNNLKSLESNYGYLLSWALTFSDKALEDSLVDNSRNITIQEIACTAPVQCQQVQASGGSEVRTDLFELPPGTNRRVTFDYEFYDIPDRVEIYYNGEIKAAYPQPVVPLENTETPDPTWLANGNGQLQIAIDDDKAQFIGIKIIGNDDEQTKWDYTVNCTGEAIAEEPTCDNVSQPNLQSQSPIMLPKQPHIMTNTLLALLKNKQNSSSLFETLWKNYPFGNAEQVKKDIGGNVNASWVDNTCAIRMSKALNYSLPDKKIPFINKDVTIKGGDNLRYIFRVKDFINYITGKFGKPNIQVEIVNNVLDKSSLKDKQGIIVFEVNEWTNATGHATLWNGIDCADKCYFDEANKISLWIIK</sequence>
<dbReference type="Proteomes" id="UP000010473">
    <property type="component" value="Chromosome"/>
</dbReference>
<organism evidence="1 2">
    <name type="scientific">Stanieria cyanosphaera (strain ATCC 29371 / PCC 7437)</name>
    <dbReference type="NCBI Taxonomy" id="111780"/>
    <lineage>
        <taxon>Bacteria</taxon>
        <taxon>Bacillati</taxon>
        <taxon>Cyanobacteriota</taxon>
        <taxon>Cyanophyceae</taxon>
        <taxon>Pleurocapsales</taxon>
        <taxon>Dermocarpellaceae</taxon>
        <taxon>Stanieria</taxon>
    </lineage>
</organism>
<dbReference type="OrthoDB" id="582426at2"/>
<dbReference type="InterPro" id="IPR025562">
    <property type="entry name" value="Tae4"/>
</dbReference>
<reference evidence="2" key="1">
    <citation type="journal article" date="2013" name="Proc. Natl. Acad. Sci. U.S.A.">
        <title>Improving the coverage of the cyanobacterial phylum using diversity-driven genome sequencing.</title>
        <authorList>
            <person name="Shih P.M."/>
            <person name="Wu D."/>
            <person name="Latifi A."/>
            <person name="Axen S.D."/>
            <person name="Fewer D.P."/>
            <person name="Talla E."/>
            <person name="Calteau A."/>
            <person name="Cai F."/>
            <person name="Tandeau de Marsac N."/>
            <person name="Rippka R."/>
            <person name="Herdman M."/>
            <person name="Sivonen K."/>
            <person name="Coursin T."/>
            <person name="Laurent T."/>
            <person name="Goodwin L."/>
            <person name="Nolan M."/>
            <person name="Davenport K.W."/>
            <person name="Han C.S."/>
            <person name="Rubin E.M."/>
            <person name="Eisen J.A."/>
            <person name="Woyke T."/>
            <person name="Gugger M."/>
            <person name="Kerfeld C.A."/>
        </authorList>
    </citation>
    <scope>NUCLEOTIDE SEQUENCE [LARGE SCALE GENOMIC DNA]</scope>
    <source>
        <strain evidence="2">ATCC 29371 / PCC 7437</strain>
    </source>
</reference>
<dbReference type="Pfam" id="PF14113">
    <property type="entry name" value="Tae4"/>
    <property type="match status" value="1"/>
</dbReference>
<accession>K9XUW0</accession>
<dbReference type="HOGENOM" id="CLU_439980_0_0_3"/>
<gene>
    <name evidence="1" type="ordered locus">Sta7437_2870</name>
</gene>
<evidence type="ECO:0000313" key="1">
    <source>
        <dbReference type="EMBL" id="AFZ36390.1"/>
    </source>
</evidence>
<dbReference type="eggNOG" id="ENOG5030X3B">
    <property type="taxonomic scope" value="Bacteria"/>
</dbReference>
<dbReference type="KEGG" id="scs:Sta7437_2870"/>
<evidence type="ECO:0000313" key="2">
    <source>
        <dbReference type="Proteomes" id="UP000010473"/>
    </source>
</evidence>
<dbReference type="AlphaFoldDB" id="K9XUW0"/>
<name>K9XUW0_STAC7</name>
<proteinExistence type="predicted"/>
<dbReference type="Gene3D" id="3.90.1720.70">
    <property type="match status" value="1"/>
</dbReference>
<protein>
    <submittedName>
        <fullName evidence="1">Uncharacterized protein</fullName>
    </submittedName>
</protein>